<evidence type="ECO:0000256" key="1">
    <source>
        <dbReference type="ARBA" id="ARBA00006484"/>
    </source>
</evidence>
<keyword evidence="5" id="KW-1185">Reference proteome</keyword>
<name>A0A0K1EBK7_CHOCO</name>
<accession>A0A0K1EBK7</accession>
<dbReference type="GO" id="GO:0016616">
    <property type="term" value="F:oxidoreductase activity, acting on the CH-OH group of donors, NAD or NADP as acceptor"/>
    <property type="evidence" value="ECO:0007669"/>
    <property type="project" value="TreeGrafter"/>
</dbReference>
<dbReference type="InterPro" id="IPR036291">
    <property type="entry name" value="NAD(P)-bd_dom_sf"/>
</dbReference>
<comment type="similarity">
    <text evidence="1">Belongs to the short-chain dehydrogenases/reductases (SDR) family.</text>
</comment>
<dbReference type="EMBL" id="CP012159">
    <property type="protein sequence ID" value="AKT38234.1"/>
    <property type="molecule type" value="Genomic_DNA"/>
</dbReference>
<organism evidence="4 5">
    <name type="scientific">Chondromyces crocatus</name>
    <dbReference type="NCBI Taxonomy" id="52"/>
    <lineage>
        <taxon>Bacteria</taxon>
        <taxon>Pseudomonadati</taxon>
        <taxon>Myxococcota</taxon>
        <taxon>Polyangia</taxon>
        <taxon>Polyangiales</taxon>
        <taxon>Polyangiaceae</taxon>
        <taxon>Chondromyces</taxon>
    </lineage>
</organism>
<protein>
    <submittedName>
        <fullName evidence="4">3-oxoacyl-ACP reductase</fullName>
    </submittedName>
</protein>
<dbReference type="PANTHER" id="PTHR42760">
    <property type="entry name" value="SHORT-CHAIN DEHYDROGENASES/REDUCTASES FAMILY MEMBER"/>
    <property type="match status" value="1"/>
</dbReference>
<sequence>MSERVVLVTGGSRGIGEALIERFHQGGFLVAAFARTPITSASAALTRTCDVSDAAQVKAGIGAVLERFGRLDVVVNNAGLAGVNSLDPDDDDSFWRRVIAVNLDGTYLVSKHALPHLPDRTGRIINIASVLALKGAPDQTAYTAAKHGVIGFTRALALHTAPRGITVNAICPGWTRTAMAEGRMRDLGLDEEALARSVPLGRFIEPREVADLAFTLAGDGAAGITGQAISIDGGALA</sequence>
<evidence type="ECO:0000313" key="4">
    <source>
        <dbReference type="EMBL" id="AKT38234.1"/>
    </source>
</evidence>
<dbReference type="InterPro" id="IPR002347">
    <property type="entry name" value="SDR_fam"/>
</dbReference>
<dbReference type="RefSeq" id="WP_063796262.1">
    <property type="nucleotide sequence ID" value="NZ_CP012159.1"/>
</dbReference>
<dbReference type="PRINTS" id="PR00081">
    <property type="entry name" value="GDHRDH"/>
</dbReference>
<dbReference type="FunFam" id="3.40.50.720:FF:000084">
    <property type="entry name" value="Short-chain dehydrogenase reductase"/>
    <property type="match status" value="1"/>
</dbReference>
<keyword evidence="2" id="KW-0560">Oxidoreductase</keyword>
<dbReference type="InterPro" id="IPR057326">
    <property type="entry name" value="KR_dom"/>
</dbReference>
<dbReference type="SMART" id="SM00822">
    <property type="entry name" value="PKS_KR"/>
    <property type="match status" value="1"/>
</dbReference>
<evidence type="ECO:0000259" key="3">
    <source>
        <dbReference type="SMART" id="SM00822"/>
    </source>
</evidence>
<dbReference type="PANTHER" id="PTHR42760:SF133">
    <property type="entry name" value="3-OXOACYL-[ACYL-CARRIER-PROTEIN] REDUCTASE"/>
    <property type="match status" value="1"/>
</dbReference>
<dbReference type="SUPFAM" id="SSF51735">
    <property type="entry name" value="NAD(P)-binding Rossmann-fold domains"/>
    <property type="match status" value="1"/>
</dbReference>
<dbReference type="KEGG" id="ccro:CMC5_023770"/>
<dbReference type="Gene3D" id="3.40.50.720">
    <property type="entry name" value="NAD(P)-binding Rossmann-like Domain"/>
    <property type="match status" value="1"/>
</dbReference>
<evidence type="ECO:0000313" key="5">
    <source>
        <dbReference type="Proteomes" id="UP000067626"/>
    </source>
</evidence>
<gene>
    <name evidence="4" type="ORF">CMC5_023770</name>
</gene>
<dbReference type="CDD" id="cd05233">
    <property type="entry name" value="SDR_c"/>
    <property type="match status" value="1"/>
</dbReference>
<reference evidence="4 5" key="1">
    <citation type="submission" date="2015-07" db="EMBL/GenBank/DDBJ databases">
        <title>Genome analysis of myxobacterium Chondromyces crocatus Cm c5 reveals a high potential for natural compound synthesis and the genetic basis for the loss of fruiting body formation.</title>
        <authorList>
            <person name="Zaburannyi N."/>
            <person name="Bunk B."/>
            <person name="Maier J."/>
            <person name="Overmann J."/>
            <person name="Mueller R."/>
        </authorList>
    </citation>
    <scope>NUCLEOTIDE SEQUENCE [LARGE SCALE GENOMIC DNA]</scope>
    <source>
        <strain evidence="4 5">Cm c5</strain>
    </source>
</reference>
<dbReference type="OrthoDB" id="5363038at2"/>
<proteinExistence type="inferred from homology"/>
<dbReference type="PROSITE" id="PS00061">
    <property type="entry name" value="ADH_SHORT"/>
    <property type="match status" value="1"/>
</dbReference>
<dbReference type="Pfam" id="PF13561">
    <property type="entry name" value="adh_short_C2"/>
    <property type="match status" value="1"/>
</dbReference>
<dbReference type="InterPro" id="IPR020904">
    <property type="entry name" value="Sc_DH/Rdtase_CS"/>
</dbReference>
<dbReference type="AlphaFoldDB" id="A0A0K1EBK7"/>
<evidence type="ECO:0000256" key="2">
    <source>
        <dbReference type="ARBA" id="ARBA00023002"/>
    </source>
</evidence>
<dbReference type="Proteomes" id="UP000067626">
    <property type="component" value="Chromosome"/>
</dbReference>
<dbReference type="GO" id="GO:0048038">
    <property type="term" value="F:quinone binding"/>
    <property type="evidence" value="ECO:0007669"/>
    <property type="project" value="TreeGrafter"/>
</dbReference>
<feature type="domain" description="Ketoreductase" evidence="3">
    <location>
        <begin position="4"/>
        <end position="177"/>
    </location>
</feature>
<dbReference type="PATRIC" id="fig|52.7.peg.2585"/>
<dbReference type="GO" id="GO:0006633">
    <property type="term" value="P:fatty acid biosynthetic process"/>
    <property type="evidence" value="ECO:0007669"/>
    <property type="project" value="TreeGrafter"/>
</dbReference>
<dbReference type="STRING" id="52.CMC5_023770"/>
<dbReference type="PRINTS" id="PR00080">
    <property type="entry name" value="SDRFAMILY"/>
</dbReference>